<evidence type="ECO:0000313" key="4">
    <source>
        <dbReference type="Proteomes" id="UP000268093"/>
    </source>
</evidence>
<feature type="transmembrane region" description="Helical" evidence="2">
    <location>
        <begin position="308"/>
        <end position="325"/>
    </location>
</feature>
<keyword evidence="2" id="KW-1133">Transmembrane helix</keyword>
<proteinExistence type="predicted"/>
<dbReference type="AlphaFoldDB" id="A0A433DHH1"/>
<evidence type="ECO:0000256" key="2">
    <source>
        <dbReference type="SAM" id="Phobius"/>
    </source>
</evidence>
<keyword evidence="4" id="KW-1185">Reference proteome</keyword>
<dbReference type="PANTHER" id="PTHR34391">
    <property type="entry name" value="UPF0658 GOLGI APPARATUS MEMBRANE PROTEIN C1952.10C-RELATED"/>
    <property type="match status" value="1"/>
</dbReference>
<organism evidence="3 4">
    <name type="scientific">Jimgerdemannia flammicorona</name>
    <dbReference type="NCBI Taxonomy" id="994334"/>
    <lineage>
        <taxon>Eukaryota</taxon>
        <taxon>Fungi</taxon>
        <taxon>Fungi incertae sedis</taxon>
        <taxon>Mucoromycota</taxon>
        <taxon>Mucoromycotina</taxon>
        <taxon>Endogonomycetes</taxon>
        <taxon>Endogonales</taxon>
        <taxon>Endogonaceae</taxon>
        <taxon>Jimgerdemannia</taxon>
    </lineage>
</organism>
<evidence type="ECO:0000256" key="1">
    <source>
        <dbReference type="SAM" id="MobiDB-lite"/>
    </source>
</evidence>
<keyword evidence="2" id="KW-0472">Membrane</keyword>
<dbReference type="Proteomes" id="UP000268093">
    <property type="component" value="Unassembled WGS sequence"/>
</dbReference>
<feature type="transmembrane region" description="Helical" evidence="2">
    <location>
        <begin position="346"/>
        <end position="368"/>
    </location>
</feature>
<comment type="caution">
    <text evidence="3">The sequence shown here is derived from an EMBL/GenBank/DDBJ whole genome shotgun (WGS) entry which is preliminary data.</text>
</comment>
<feature type="region of interest" description="Disordered" evidence="1">
    <location>
        <begin position="248"/>
        <end position="272"/>
    </location>
</feature>
<dbReference type="OrthoDB" id="2448307at2759"/>
<dbReference type="GO" id="GO:0005794">
    <property type="term" value="C:Golgi apparatus"/>
    <property type="evidence" value="ECO:0007669"/>
    <property type="project" value="TreeGrafter"/>
</dbReference>
<feature type="compositionally biased region" description="Polar residues" evidence="1">
    <location>
        <begin position="252"/>
        <end position="268"/>
    </location>
</feature>
<dbReference type="EMBL" id="RBNI01001568">
    <property type="protein sequence ID" value="RUP50288.1"/>
    <property type="molecule type" value="Genomic_DNA"/>
</dbReference>
<protein>
    <submittedName>
        <fullName evidence="3">Uncharacterized protein</fullName>
    </submittedName>
</protein>
<sequence>MNTQQMDPQQTPTPPPEPAPFIVRPPTNVSATMSKASVPNIVTRVAQMAQAIYNCIYAHIDIHPHALLQLIRFNESRSTRLYVLTCLAQAITCTVLEALILASHSTADAEVYRADRANFRLSDGQSPFLYPEDRLTRLKYENVFFMIFQVFQCYFGIDAVSWDLYLCSWYGGWRKNADVRFLRLGRLDLTSLHSSICDLLSSVSTGHPPESDPAHRACCHHLPLRHLCGRADHGDDEMVRITGTRQLAPLGGTSSATSARPITSQSSLRGSISRAGTRSASSAHSSYSQPHLEGWLGISGVRWVRRKVAWVGIVEVVTGVLWFGWNIYKRIGADVEMQNAFRIYQIFVLLLKLDGFFEFVFAVFWLAVMAETGYPTSHDPVLVAMFIVHAVLCALNFPALFLARRAVLTFRCRLDTFRSGQNLRRSSPSSYSSSPSLLSTSVPSYSSLIPSGGFGFLQFFDRGPGAIASFFYSSFPPPLPKTSVQRLFDENYRNYVDPTTNPNLGGAGARTATPWTIDDLEATSRPTSRMGSLWRTGRRNGGRTAGRESFGSVTRAEAARAESGGEETAEGARESRWDLDMENVEEAGEGLGMGMVDDVPKPWPLGERAEGEKVEESDVGEVGVRKGEEWRLEDYGGGGFPAPPVSPNPRLTIETGYGKGGFSPMIPNTPRPTMGFVGSDYSPSGFGSVAFITPDSLRPAMGQIGSRYGGAEFGPVSPSASRPAMGQVGYGYSRGGYGGGGFAPGELRAPDTLRSPYYDE</sequence>
<dbReference type="PANTHER" id="PTHR34391:SF2">
    <property type="entry name" value="TRP C-TERMINAL DOMAIN-CONTAINING PROTEIN"/>
    <property type="match status" value="1"/>
</dbReference>
<feature type="region of interest" description="Disordered" evidence="1">
    <location>
        <begin position="1"/>
        <end position="20"/>
    </location>
</feature>
<feature type="region of interest" description="Disordered" evidence="1">
    <location>
        <begin position="741"/>
        <end position="760"/>
    </location>
</feature>
<dbReference type="InterPro" id="IPR040410">
    <property type="entry name" value="UPF0658_Golgi"/>
</dbReference>
<feature type="transmembrane region" description="Helical" evidence="2">
    <location>
        <begin position="380"/>
        <end position="403"/>
    </location>
</feature>
<feature type="region of interest" description="Disordered" evidence="1">
    <location>
        <begin position="526"/>
        <end position="575"/>
    </location>
</feature>
<feature type="compositionally biased region" description="Low complexity" evidence="1">
    <location>
        <begin position="1"/>
        <end position="10"/>
    </location>
</feature>
<name>A0A433DHH1_9FUNG</name>
<accession>A0A433DHH1</accession>
<evidence type="ECO:0000313" key="3">
    <source>
        <dbReference type="EMBL" id="RUP50288.1"/>
    </source>
</evidence>
<reference evidence="3 4" key="1">
    <citation type="journal article" date="2018" name="New Phytol.">
        <title>Phylogenomics of Endogonaceae and evolution of mycorrhizas within Mucoromycota.</title>
        <authorList>
            <person name="Chang Y."/>
            <person name="Desiro A."/>
            <person name="Na H."/>
            <person name="Sandor L."/>
            <person name="Lipzen A."/>
            <person name="Clum A."/>
            <person name="Barry K."/>
            <person name="Grigoriev I.V."/>
            <person name="Martin F.M."/>
            <person name="Stajich J.E."/>
            <person name="Smith M.E."/>
            <person name="Bonito G."/>
            <person name="Spatafora J.W."/>
        </authorList>
    </citation>
    <scope>NUCLEOTIDE SEQUENCE [LARGE SCALE GENOMIC DNA]</scope>
    <source>
        <strain evidence="3 4">GMNB39</strain>
    </source>
</reference>
<keyword evidence="2" id="KW-0812">Transmembrane</keyword>
<gene>
    <name evidence="3" type="ORF">BC936DRAFT_139735</name>
</gene>